<protein>
    <recommendedName>
        <fullName evidence="1">DUF6810 domain-containing protein</fullName>
    </recommendedName>
</protein>
<gene>
    <name evidence="2" type="ORF">METZ01_LOCUS60762</name>
</gene>
<proteinExistence type="predicted"/>
<feature type="non-terminal residue" evidence="2">
    <location>
        <position position="1"/>
    </location>
</feature>
<sequence>VEDVENTGWKRGKTYDIDGLTGAEAAYVGFWTPPGLNSLNYEIRIYPSHQAAVKQGTPFAEDASGTNASLSKNDALWSEGIQDRRMIVGGGSRGSQNPRYGGYVIFGNLVILCEGRTSEHSLEQCAPLIAMLRGEGT</sequence>
<accession>A0A381SX44</accession>
<dbReference type="EMBL" id="UINC01003621">
    <property type="protein sequence ID" value="SVA07908.1"/>
    <property type="molecule type" value="Genomic_DNA"/>
</dbReference>
<feature type="domain" description="DUF6810" evidence="1">
    <location>
        <begin position="1"/>
        <end position="133"/>
    </location>
</feature>
<dbReference type="AlphaFoldDB" id="A0A381SX44"/>
<dbReference type="Pfam" id="PF20650">
    <property type="entry name" value="DUF6810"/>
    <property type="match status" value="1"/>
</dbReference>
<dbReference type="InterPro" id="IPR049216">
    <property type="entry name" value="DUF6810"/>
</dbReference>
<name>A0A381SX44_9ZZZZ</name>
<reference evidence="2" key="1">
    <citation type="submission" date="2018-05" db="EMBL/GenBank/DDBJ databases">
        <authorList>
            <person name="Lanie J.A."/>
            <person name="Ng W.-L."/>
            <person name="Kazmierczak K.M."/>
            <person name="Andrzejewski T.M."/>
            <person name="Davidsen T.M."/>
            <person name="Wayne K.J."/>
            <person name="Tettelin H."/>
            <person name="Glass J.I."/>
            <person name="Rusch D."/>
            <person name="Podicherti R."/>
            <person name="Tsui H.-C.T."/>
            <person name="Winkler M.E."/>
        </authorList>
    </citation>
    <scope>NUCLEOTIDE SEQUENCE</scope>
</reference>
<evidence type="ECO:0000259" key="1">
    <source>
        <dbReference type="Pfam" id="PF20650"/>
    </source>
</evidence>
<evidence type="ECO:0000313" key="2">
    <source>
        <dbReference type="EMBL" id="SVA07908.1"/>
    </source>
</evidence>
<organism evidence="2">
    <name type="scientific">marine metagenome</name>
    <dbReference type="NCBI Taxonomy" id="408172"/>
    <lineage>
        <taxon>unclassified sequences</taxon>
        <taxon>metagenomes</taxon>
        <taxon>ecological metagenomes</taxon>
    </lineage>
</organism>